<comment type="similarity">
    <text evidence="13">Belongs to the monovalent cation:proton antiporter 2 (CPA2) transporter (TC 2.A.37) family. CHX (TC 2.A.37.4) subfamily.</text>
</comment>
<feature type="transmembrane region" description="Helical" evidence="14">
    <location>
        <begin position="267"/>
        <end position="291"/>
    </location>
</feature>
<evidence type="ECO:0000256" key="5">
    <source>
        <dbReference type="ARBA" id="ARBA00022449"/>
    </source>
</evidence>
<keyword evidence="4" id="KW-0813">Transport</keyword>
<feature type="domain" description="Cation/H(+) antiporter C-terminal" evidence="17">
    <location>
        <begin position="679"/>
        <end position="846"/>
    </location>
</feature>
<feature type="transmembrane region" description="Helical" evidence="14">
    <location>
        <begin position="97"/>
        <end position="113"/>
    </location>
</feature>
<dbReference type="Pfam" id="PF23259">
    <property type="entry name" value="CHX17_C"/>
    <property type="match status" value="1"/>
</dbReference>
<dbReference type="InterPro" id="IPR050794">
    <property type="entry name" value="CPA2_transporter"/>
</dbReference>
<feature type="transmembrane region" description="Helical" evidence="14">
    <location>
        <begin position="196"/>
        <end position="220"/>
    </location>
</feature>
<keyword evidence="8" id="KW-0809">Transit peptide</keyword>
<comment type="function">
    <text evidence="1">May function as sodium-coupled metabolite transporter across the chloroplast envelope.</text>
</comment>
<dbReference type="GO" id="GO:1902600">
    <property type="term" value="P:proton transmembrane transport"/>
    <property type="evidence" value="ECO:0007669"/>
    <property type="project" value="InterPro"/>
</dbReference>
<dbReference type="Proteomes" id="UP000026961">
    <property type="component" value="Chromosome 5"/>
</dbReference>
<evidence type="ECO:0000256" key="11">
    <source>
        <dbReference type="ARBA" id="ARBA00023065"/>
    </source>
</evidence>
<evidence type="ECO:0000256" key="3">
    <source>
        <dbReference type="ARBA" id="ARBA00004141"/>
    </source>
</evidence>
<sequence>MRHPRALIFFQLHTNSNPPLLRPRLLLRRRRRISPMGMSSPVTEAGMATVKTSSNGVWQGDDPLHFAFPLLILQALLILLLSRLLALLLRPLRQPKVIAEIVAGILLGPSALGRNKAYLRALFPPWSAPVLESVASLGLLFFLFLVGLELDLRSVRRSGRRAFAIAAAGISLPFACGVGVAFVLRGELPGAARAGYAPFLVFMGVALSITAFPVLARILAELKLLTTPIGETALAAAAFNDVAAWVLLALAVAISGSGDHRSPIVSLWVLLSGAAFVTIWMVFVKPAMAWVARRSDGQGGGEVWVAATLAGVLASGLATDMIGIHAIFGAFVFGLTVPKEGEFAGRVTERVEDLVSELLLPLYFASSGLKTDVATIRGGGAWGMLALVIGTACAGKIVGTFAVAMACGMSAREALVLGVVMNTKGLVELIVLNIGRERKVLDEETFAILVLMALVTTFITTPTVMAIYKPARNAGRRRLHHRKLHGPSAPSSPSAAATAGAKELRVLACIHGGHDVPALINLIETIRGHTQPRRLVKLYILRMVELTERTSSILMARAARRNGVPFLRPRRGGGDQVDVAFDTYAQLGHVHVRPMTAVSALHTIHDDVAAVAEDKRVSLVVLPFHKRHPGHGHGDDLGPEWRAVNRRILREAPCSVAVLVDRGFGGGEQVSSEQVAHGVCVVFFGGPDDREALELAGRMAEHPGVQVTVVRFVDGKEGSEEHAEVTLRPSNTKNADKSYTFSTAIVDTHKEKELDEAAVAEFRQRMGAMVRYEERVVVGNVIEEVVSIGKSREYGLVVVGKGRLPSAMVAELAVRAAEHPELGPIGDALASAGHGVTSSVLVVQQHDMSNADELPVSVVVDGHAHDDGELGGNKDMAEP</sequence>
<evidence type="ECO:0000256" key="2">
    <source>
        <dbReference type="ARBA" id="ARBA00004119"/>
    </source>
</evidence>
<dbReference type="FunFam" id="1.20.1530.20:FF:000003">
    <property type="entry name" value="Cation/H(+) antiporter 15"/>
    <property type="match status" value="1"/>
</dbReference>
<name>A0A0D9ZTD9_9ORYZ</name>
<dbReference type="GO" id="GO:0006885">
    <property type="term" value="P:regulation of pH"/>
    <property type="evidence" value="ECO:0007669"/>
    <property type="project" value="UniProtKB-ARBA"/>
</dbReference>
<dbReference type="InterPro" id="IPR057290">
    <property type="entry name" value="CHX17_C"/>
</dbReference>
<feature type="transmembrane region" description="Helical" evidence="14">
    <location>
        <begin position="446"/>
        <end position="468"/>
    </location>
</feature>
<dbReference type="STRING" id="40148.A0A0D9ZTD9"/>
<dbReference type="EnsemblPlants" id="OGLUM05G01000.1">
    <property type="protein sequence ID" value="OGLUM05G01000.1"/>
    <property type="gene ID" value="OGLUM05G01000"/>
</dbReference>
<dbReference type="Gene3D" id="1.20.1530.20">
    <property type="match status" value="1"/>
</dbReference>
<dbReference type="InterPro" id="IPR006153">
    <property type="entry name" value="Cation/H_exchanger_TM"/>
</dbReference>
<reference evidence="18" key="2">
    <citation type="submission" date="2018-05" db="EMBL/GenBank/DDBJ databases">
        <title>OgluRS3 (Oryza glumaepatula Reference Sequence Version 3).</title>
        <authorList>
            <person name="Zhang J."/>
            <person name="Kudrna D."/>
            <person name="Lee S."/>
            <person name="Talag J."/>
            <person name="Welchert J."/>
            <person name="Wing R.A."/>
        </authorList>
    </citation>
    <scope>NUCLEOTIDE SEQUENCE [LARGE SCALE GENOMIC DNA]</scope>
</reference>
<evidence type="ECO:0000256" key="7">
    <source>
        <dbReference type="ARBA" id="ARBA00022692"/>
    </source>
</evidence>
<dbReference type="GO" id="GO:0006813">
    <property type="term" value="P:potassium ion transport"/>
    <property type="evidence" value="ECO:0007669"/>
    <property type="project" value="UniProtKB-KW"/>
</dbReference>
<evidence type="ECO:0000256" key="14">
    <source>
        <dbReference type="SAM" id="Phobius"/>
    </source>
</evidence>
<feature type="transmembrane region" description="Helical" evidence="14">
    <location>
        <begin position="303"/>
        <end position="333"/>
    </location>
</feature>
<feature type="domain" description="Cation/H+ exchanger transmembrane" evidence="15">
    <location>
        <begin position="79"/>
        <end position="464"/>
    </location>
</feature>
<proteinExistence type="inferred from homology"/>
<feature type="transmembrane region" description="Helical" evidence="14">
    <location>
        <begin position="381"/>
        <end position="407"/>
    </location>
</feature>
<organism evidence="18">
    <name type="scientific">Oryza glumipatula</name>
    <dbReference type="NCBI Taxonomy" id="40148"/>
    <lineage>
        <taxon>Eukaryota</taxon>
        <taxon>Viridiplantae</taxon>
        <taxon>Streptophyta</taxon>
        <taxon>Embryophyta</taxon>
        <taxon>Tracheophyta</taxon>
        <taxon>Spermatophyta</taxon>
        <taxon>Magnoliopsida</taxon>
        <taxon>Liliopsida</taxon>
        <taxon>Poales</taxon>
        <taxon>Poaceae</taxon>
        <taxon>BOP clade</taxon>
        <taxon>Oryzoideae</taxon>
        <taxon>Oryzeae</taxon>
        <taxon>Oryzinae</taxon>
        <taxon>Oryza</taxon>
    </lineage>
</organism>
<feature type="transmembrane region" description="Helical" evidence="14">
    <location>
        <begin position="232"/>
        <end position="255"/>
    </location>
</feature>
<dbReference type="Pfam" id="PF00999">
    <property type="entry name" value="Na_H_Exchanger"/>
    <property type="match status" value="1"/>
</dbReference>
<keyword evidence="10 14" id="KW-1133">Transmembrane helix</keyword>
<evidence type="ECO:0000256" key="1">
    <source>
        <dbReference type="ARBA" id="ARBA00003198"/>
    </source>
</evidence>
<keyword evidence="12 14" id="KW-0472">Membrane</keyword>
<evidence type="ECO:0000256" key="13">
    <source>
        <dbReference type="ARBA" id="ARBA00038341"/>
    </source>
</evidence>
<dbReference type="InterPro" id="IPR038770">
    <property type="entry name" value="Na+/solute_symporter_sf"/>
</dbReference>
<dbReference type="GO" id="GO:0015297">
    <property type="term" value="F:antiporter activity"/>
    <property type="evidence" value="ECO:0007669"/>
    <property type="project" value="UniProtKB-KW"/>
</dbReference>
<comment type="subcellular location">
    <subcellularLocation>
        <location evidence="3">Membrane</location>
        <topology evidence="3">Multi-pass membrane protein</topology>
    </subcellularLocation>
    <subcellularLocation>
        <location evidence="2">Plastid</location>
        <location evidence="2">Chloroplast envelope</location>
    </subcellularLocation>
</comment>
<dbReference type="Gene3D" id="3.40.50.12370">
    <property type="match status" value="1"/>
</dbReference>
<dbReference type="AlphaFoldDB" id="A0A0D9ZTD9"/>
<dbReference type="GO" id="GO:0009941">
    <property type="term" value="C:chloroplast envelope"/>
    <property type="evidence" value="ECO:0007669"/>
    <property type="project" value="UniProtKB-SubCell"/>
</dbReference>
<evidence type="ECO:0000256" key="6">
    <source>
        <dbReference type="ARBA" id="ARBA00022538"/>
    </source>
</evidence>
<evidence type="ECO:0000259" key="16">
    <source>
        <dbReference type="Pfam" id="PF23256"/>
    </source>
</evidence>
<dbReference type="PANTHER" id="PTHR32468">
    <property type="entry name" value="CATION/H + ANTIPORTER"/>
    <property type="match status" value="1"/>
</dbReference>
<keyword evidence="7 14" id="KW-0812">Transmembrane</keyword>
<feature type="transmembrane region" description="Helical" evidence="14">
    <location>
        <begin position="66"/>
        <end position="85"/>
    </location>
</feature>
<dbReference type="GO" id="GO:0016020">
    <property type="term" value="C:membrane"/>
    <property type="evidence" value="ECO:0007669"/>
    <property type="project" value="UniProtKB-SubCell"/>
</dbReference>
<dbReference type="FunFam" id="3.40.50.620:FF:000321">
    <property type="entry name" value="Os05g0113300 protein"/>
    <property type="match status" value="1"/>
</dbReference>
<dbReference type="InterPro" id="IPR057291">
    <property type="entry name" value="CHX17_2nd"/>
</dbReference>
<feature type="domain" description="Cation/H(+) antiporter central" evidence="16">
    <location>
        <begin position="533"/>
        <end position="672"/>
    </location>
</feature>
<evidence type="ECO:0000259" key="15">
    <source>
        <dbReference type="Pfam" id="PF00999"/>
    </source>
</evidence>
<reference evidence="18" key="1">
    <citation type="submission" date="2015-04" db="UniProtKB">
        <authorList>
            <consortium name="EnsemblPlants"/>
        </authorList>
    </citation>
    <scope>IDENTIFICATION</scope>
</reference>
<dbReference type="Gramene" id="OGLUM05G01000.1">
    <property type="protein sequence ID" value="OGLUM05G01000.1"/>
    <property type="gene ID" value="OGLUM05G01000"/>
</dbReference>
<dbReference type="Pfam" id="PF23256">
    <property type="entry name" value="CHX17_2nd"/>
    <property type="match status" value="1"/>
</dbReference>
<keyword evidence="9" id="KW-0630">Potassium</keyword>
<keyword evidence="6" id="KW-0633">Potassium transport</keyword>
<keyword evidence="19" id="KW-1185">Reference proteome</keyword>
<evidence type="ECO:0000313" key="18">
    <source>
        <dbReference type="EnsemblPlants" id="OGLUM05G01000.1"/>
    </source>
</evidence>
<dbReference type="HOGENOM" id="CLU_005126_6_2_1"/>
<evidence type="ECO:0000256" key="4">
    <source>
        <dbReference type="ARBA" id="ARBA00022448"/>
    </source>
</evidence>
<keyword evidence="5" id="KW-0050">Antiport</keyword>
<evidence type="ECO:0000256" key="9">
    <source>
        <dbReference type="ARBA" id="ARBA00022958"/>
    </source>
</evidence>
<evidence type="ECO:0000259" key="17">
    <source>
        <dbReference type="Pfam" id="PF23259"/>
    </source>
</evidence>
<evidence type="ECO:0000256" key="10">
    <source>
        <dbReference type="ARBA" id="ARBA00022989"/>
    </source>
</evidence>
<evidence type="ECO:0000256" key="12">
    <source>
        <dbReference type="ARBA" id="ARBA00023136"/>
    </source>
</evidence>
<dbReference type="PANTHER" id="PTHR32468:SF0">
    <property type="entry name" value="K(+)_H(+) ANTIPORTER 1"/>
    <property type="match status" value="1"/>
</dbReference>
<keyword evidence="11" id="KW-0406">Ion transport</keyword>
<feature type="transmembrane region" description="Helical" evidence="14">
    <location>
        <begin position="133"/>
        <end position="150"/>
    </location>
</feature>
<dbReference type="GO" id="GO:0012505">
    <property type="term" value="C:endomembrane system"/>
    <property type="evidence" value="ECO:0007669"/>
    <property type="project" value="TreeGrafter"/>
</dbReference>
<feature type="transmembrane region" description="Helical" evidence="14">
    <location>
        <begin position="162"/>
        <end position="184"/>
    </location>
</feature>
<protein>
    <submittedName>
        <fullName evidence="18">Uncharacterized protein</fullName>
    </submittedName>
</protein>
<evidence type="ECO:0000313" key="19">
    <source>
        <dbReference type="Proteomes" id="UP000026961"/>
    </source>
</evidence>
<evidence type="ECO:0000256" key="8">
    <source>
        <dbReference type="ARBA" id="ARBA00022946"/>
    </source>
</evidence>
<accession>A0A0D9ZTD9</accession>
<dbReference type="eggNOG" id="KOG1650">
    <property type="taxonomic scope" value="Eukaryota"/>
</dbReference>